<keyword evidence="6" id="KW-0680">Restriction system</keyword>
<protein>
    <recommendedName>
        <fullName evidence="2">site-specific DNA-methyltransferase (adenine-specific)</fullName>
        <ecNumber evidence="2">2.1.1.72</ecNumber>
    </recommendedName>
</protein>
<dbReference type="InterPro" id="IPR029063">
    <property type="entry name" value="SAM-dependent_MTases_sf"/>
</dbReference>
<name>A0ABV9DVS3_9ACTN</name>
<dbReference type="PROSITE" id="PS00092">
    <property type="entry name" value="N6_MTASE"/>
    <property type="match status" value="1"/>
</dbReference>
<dbReference type="RefSeq" id="WP_378574393.1">
    <property type="nucleotide sequence ID" value="NZ_JBHSFQ010000011.1"/>
</dbReference>
<evidence type="ECO:0000256" key="1">
    <source>
        <dbReference type="ARBA" id="ARBA00006594"/>
    </source>
</evidence>
<dbReference type="PANTHER" id="PTHR42933">
    <property type="entry name" value="SLR6095 PROTEIN"/>
    <property type="match status" value="1"/>
</dbReference>
<dbReference type="Pfam" id="PF12161">
    <property type="entry name" value="HsdM_N"/>
    <property type="match status" value="1"/>
</dbReference>
<evidence type="ECO:0000256" key="6">
    <source>
        <dbReference type="ARBA" id="ARBA00022747"/>
    </source>
</evidence>
<sequence length="681" mass="76939">MNSSKHTELANHAWSVADLLRGDYKQSDYGKVILPFTVLRRLECVLQPTRDKVIERLVAFDGQIIDTDRFLRRASGHSFYNTSEYTLKKILADPKNMAGNLEEYVAAFSENAREVLERYQFTQQIKRLDAADLLYKVIERFADIDLRPVLRDADNNVVKGEDGKPISIVSNHQMGYIFEELIRRFSEQSNETAGEHFTPREVIELMVNLLVAPDADVLSVPGTVRKVLDPACGTGGMLSAAEEHITTLNPDATVEVYGQELNPESWAICRSDLMIKGQDPEHIVFGNSFSADGHNQAKFDYLLANPPFGVEWKKVKDEVEHEHRVEGESGRFGVGLPRISDGSLLFLQHMVSKMKPVDAAGKGGSRVAIVFNGSPLFTGAVESGESKIRRWILENDWLEAVVALPDQIFYNTGISTYFWILTNRKSPDHKGKVVLLDARDHWQKMRKALGNKRKYVTPNQIKEITSLYAEALTVAEDSEHPLHDKVKVFRNKEFGYRRITVERPLKLRFELTEETLAALAVSKQIQKLPNAGAFLDALKAVNGRCWGTKSEAWLELRDAVVEAGLQWPTGAPFNNALRDALSVRDPDGEVQLVKGFPEPDPELRDHENVPLDEDVEEYLKREVLPYAPDAWIDHSKTKVGYEIPVTRHFYVYKPPRPLAEIDAELKVLEAEIQTLLGKVTE</sequence>
<dbReference type="EC" id="2.1.1.72" evidence="2"/>
<comment type="caution">
    <text evidence="10">The sequence shown here is derived from an EMBL/GenBank/DDBJ whole genome shotgun (WGS) entry which is preliminary data.</text>
</comment>
<dbReference type="PANTHER" id="PTHR42933:SF3">
    <property type="entry name" value="TYPE I RESTRICTION ENZYME MJAVIII METHYLASE SUBUNIT"/>
    <property type="match status" value="1"/>
</dbReference>
<evidence type="ECO:0000256" key="2">
    <source>
        <dbReference type="ARBA" id="ARBA00011900"/>
    </source>
</evidence>
<dbReference type="Pfam" id="PF02384">
    <property type="entry name" value="N6_Mtase"/>
    <property type="match status" value="1"/>
</dbReference>
<evidence type="ECO:0000259" key="8">
    <source>
        <dbReference type="Pfam" id="PF02384"/>
    </source>
</evidence>
<keyword evidence="11" id="KW-1185">Reference proteome</keyword>
<evidence type="ECO:0000256" key="7">
    <source>
        <dbReference type="ARBA" id="ARBA00047942"/>
    </source>
</evidence>
<dbReference type="SUPFAM" id="SSF53335">
    <property type="entry name" value="S-adenosyl-L-methionine-dependent methyltransferases"/>
    <property type="match status" value="1"/>
</dbReference>
<dbReference type="InterPro" id="IPR051537">
    <property type="entry name" value="DNA_Adenine_Mtase"/>
</dbReference>
<dbReference type="CDD" id="cd02440">
    <property type="entry name" value="AdoMet_MTases"/>
    <property type="match status" value="1"/>
</dbReference>
<dbReference type="GO" id="GO:0032259">
    <property type="term" value="P:methylation"/>
    <property type="evidence" value="ECO:0007669"/>
    <property type="project" value="UniProtKB-KW"/>
</dbReference>
<dbReference type="Gene3D" id="1.20.1260.30">
    <property type="match status" value="1"/>
</dbReference>
<evidence type="ECO:0000256" key="4">
    <source>
        <dbReference type="ARBA" id="ARBA00022679"/>
    </source>
</evidence>
<feature type="domain" description="DNA methylase adenine-specific" evidence="8">
    <location>
        <begin position="170"/>
        <end position="473"/>
    </location>
</feature>
<dbReference type="InterPro" id="IPR003356">
    <property type="entry name" value="DNA_methylase_A-5"/>
</dbReference>
<evidence type="ECO:0000313" key="10">
    <source>
        <dbReference type="EMBL" id="MFC4562850.1"/>
    </source>
</evidence>
<dbReference type="PRINTS" id="PR00507">
    <property type="entry name" value="N12N6MTFRASE"/>
</dbReference>
<dbReference type="Gene3D" id="3.40.50.150">
    <property type="entry name" value="Vaccinia Virus protein VP39"/>
    <property type="match status" value="1"/>
</dbReference>
<gene>
    <name evidence="10" type="ORF">ACFO4E_13365</name>
</gene>
<evidence type="ECO:0000313" key="11">
    <source>
        <dbReference type="Proteomes" id="UP001595923"/>
    </source>
</evidence>
<evidence type="ECO:0000256" key="5">
    <source>
        <dbReference type="ARBA" id="ARBA00022691"/>
    </source>
</evidence>
<comment type="catalytic activity">
    <reaction evidence="7">
        <text>a 2'-deoxyadenosine in DNA + S-adenosyl-L-methionine = an N(6)-methyl-2'-deoxyadenosine in DNA + S-adenosyl-L-homocysteine + H(+)</text>
        <dbReference type="Rhea" id="RHEA:15197"/>
        <dbReference type="Rhea" id="RHEA-COMP:12418"/>
        <dbReference type="Rhea" id="RHEA-COMP:12419"/>
        <dbReference type="ChEBI" id="CHEBI:15378"/>
        <dbReference type="ChEBI" id="CHEBI:57856"/>
        <dbReference type="ChEBI" id="CHEBI:59789"/>
        <dbReference type="ChEBI" id="CHEBI:90615"/>
        <dbReference type="ChEBI" id="CHEBI:90616"/>
        <dbReference type="EC" id="2.1.1.72"/>
    </reaction>
</comment>
<keyword evidence="3 10" id="KW-0489">Methyltransferase</keyword>
<keyword evidence="5" id="KW-0949">S-adenosyl-L-methionine</keyword>
<dbReference type="GO" id="GO:0008168">
    <property type="term" value="F:methyltransferase activity"/>
    <property type="evidence" value="ECO:0007669"/>
    <property type="project" value="UniProtKB-KW"/>
</dbReference>
<evidence type="ECO:0000256" key="3">
    <source>
        <dbReference type="ARBA" id="ARBA00022603"/>
    </source>
</evidence>
<dbReference type="EMBL" id="JBHSFQ010000011">
    <property type="protein sequence ID" value="MFC4562850.1"/>
    <property type="molecule type" value="Genomic_DNA"/>
</dbReference>
<dbReference type="InterPro" id="IPR002052">
    <property type="entry name" value="DNA_methylase_N6_adenine_CS"/>
</dbReference>
<feature type="domain" description="N6 adenine-specific DNA methyltransferase N-terminal" evidence="9">
    <location>
        <begin position="9"/>
        <end position="141"/>
    </location>
</feature>
<dbReference type="Proteomes" id="UP001595923">
    <property type="component" value="Unassembled WGS sequence"/>
</dbReference>
<comment type="similarity">
    <text evidence="1">Belongs to the N(4)/N(6)-methyltransferase family.</text>
</comment>
<dbReference type="InterPro" id="IPR022749">
    <property type="entry name" value="D12N6_MeTrfase_N"/>
</dbReference>
<dbReference type="InterPro" id="IPR038333">
    <property type="entry name" value="T1MK-like_N_sf"/>
</dbReference>
<accession>A0ABV9DVS3</accession>
<keyword evidence="4" id="KW-0808">Transferase</keyword>
<proteinExistence type="inferred from homology"/>
<reference evidence="11" key="1">
    <citation type="journal article" date="2019" name="Int. J. Syst. Evol. Microbiol.">
        <title>The Global Catalogue of Microorganisms (GCM) 10K type strain sequencing project: providing services to taxonomists for standard genome sequencing and annotation.</title>
        <authorList>
            <consortium name="The Broad Institute Genomics Platform"/>
            <consortium name="The Broad Institute Genome Sequencing Center for Infectious Disease"/>
            <person name="Wu L."/>
            <person name="Ma J."/>
        </authorList>
    </citation>
    <scope>NUCLEOTIDE SEQUENCE [LARGE SCALE GENOMIC DNA]</scope>
    <source>
        <strain evidence="11">XZYJ18</strain>
    </source>
</reference>
<evidence type="ECO:0000259" key="9">
    <source>
        <dbReference type="Pfam" id="PF12161"/>
    </source>
</evidence>
<organism evidence="10 11">
    <name type="scientific">Nocardiopsis mangrovi</name>
    <dbReference type="NCBI Taxonomy" id="1179818"/>
    <lineage>
        <taxon>Bacteria</taxon>
        <taxon>Bacillati</taxon>
        <taxon>Actinomycetota</taxon>
        <taxon>Actinomycetes</taxon>
        <taxon>Streptosporangiales</taxon>
        <taxon>Nocardiopsidaceae</taxon>
        <taxon>Nocardiopsis</taxon>
    </lineage>
</organism>